<dbReference type="AlphaFoldDB" id="A0A937M2X8"/>
<evidence type="ECO:0000313" key="1">
    <source>
        <dbReference type="EMBL" id="MBL6903635.1"/>
    </source>
</evidence>
<dbReference type="Pfam" id="PF19742">
    <property type="entry name" value="DUF6231"/>
    <property type="match status" value="1"/>
</dbReference>
<dbReference type="Proteomes" id="UP000705230">
    <property type="component" value="Unassembled WGS sequence"/>
</dbReference>
<name>A0A937M2X8_9GAMM</name>
<organism evidence="1 2">
    <name type="scientific">SAR86 cluster bacterium</name>
    <dbReference type="NCBI Taxonomy" id="2030880"/>
    <lineage>
        <taxon>Bacteria</taxon>
        <taxon>Pseudomonadati</taxon>
        <taxon>Pseudomonadota</taxon>
        <taxon>Gammaproteobacteria</taxon>
        <taxon>SAR86 cluster</taxon>
    </lineage>
</organism>
<dbReference type="EMBL" id="JADHSG010000009">
    <property type="protein sequence ID" value="MBL6903635.1"/>
    <property type="molecule type" value="Genomic_DNA"/>
</dbReference>
<sequence>MSVQNKIIQSFLSDVIEDETCKSISLISATDSSELVKFLEKKNLDQLFILPQIDNNLNIQSDLYVVCEDVEFNVSDIGIIKNLLSQKIIIFKSHKDKFITDSDLLKLGFQKEFENKDLIFFAYNLKTYNNKRDWNNSKGWANPENFNKFRW</sequence>
<proteinExistence type="predicted"/>
<dbReference type="InterPro" id="IPR046199">
    <property type="entry name" value="DUF6231"/>
</dbReference>
<comment type="caution">
    <text evidence="1">The sequence shown here is derived from an EMBL/GenBank/DDBJ whole genome shotgun (WGS) entry which is preliminary data.</text>
</comment>
<evidence type="ECO:0000313" key="2">
    <source>
        <dbReference type="Proteomes" id="UP000705230"/>
    </source>
</evidence>
<gene>
    <name evidence="1" type="ORF">ISR29_05475</name>
</gene>
<reference evidence="1" key="1">
    <citation type="submission" date="2020-10" db="EMBL/GenBank/DDBJ databases">
        <title>Microbiome of the Black Sea water column analyzed by genome centric metagenomics.</title>
        <authorList>
            <person name="Cabello-Yeves P.J."/>
            <person name="Callieri C."/>
            <person name="Picazo A."/>
            <person name="Mehrshad M."/>
            <person name="Haro-Moreno J.M."/>
            <person name="Roda-Garcia J."/>
            <person name="Dzembekova N."/>
            <person name="Slabakova V."/>
            <person name="Slabakova N."/>
            <person name="Moncheva S."/>
            <person name="Rodriguez-Valera F."/>
        </authorList>
    </citation>
    <scope>NUCLEOTIDE SEQUENCE</scope>
    <source>
        <strain evidence="1">BS30m-G43</strain>
    </source>
</reference>
<accession>A0A937M2X8</accession>
<protein>
    <submittedName>
        <fullName evidence="1">Uncharacterized protein</fullName>
    </submittedName>
</protein>